<dbReference type="AlphaFoldDB" id="A0A3R8RC41"/>
<evidence type="ECO:0000259" key="1">
    <source>
        <dbReference type="Pfam" id="PF14506"/>
    </source>
</evidence>
<reference evidence="3 4" key="1">
    <citation type="submission" date="2018-11" db="EMBL/GenBank/DDBJ databases">
        <authorList>
            <person name="Stevens M.J."/>
            <person name="Cernela N."/>
            <person name="Spoerry Serrano N."/>
            <person name="Schmitt S."/>
            <person name="Schrenzel J."/>
            <person name="Stephan R."/>
        </authorList>
    </citation>
    <scope>NUCLEOTIDE SEQUENCE [LARGE SCALE GENOMIC DNA]</scope>
    <source>
        <strain evidence="3 4">PP422</strain>
    </source>
</reference>
<dbReference type="Pfam" id="PF14507">
    <property type="entry name" value="CppA_C"/>
    <property type="match status" value="1"/>
</dbReference>
<dbReference type="Proteomes" id="UP000274117">
    <property type="component" value="Unassembled WGS sequence"/>
</dbReference>
<protein>
    <submittedName>
        <fullName evidence="3">Chemotaxis protein</fullName>
    </submittedName>
</protein>
<feature type="domain" description="CppA C-terminal" evidence="2">
    <location>
        <begin position="145"/>
        <end position="242"/>
    </location>
</feature>
<dbReference type="EMBL" id="RSDO01000021">
    <property type="protein sequence ID" value="RRR51049.1"/>
    <property type="molecule type" value="Genomic_DNA"/>
</dbReference>
<dbReference type="Pfam" id="PF14506">
    <property type="entry name" value="CppA_N"/>
    <property type="match status" value="1"/>
</dbReference>
<name>A0A3R8RC41_STRSU</name>
<evidence type="ECO:0000313" key="4">
    <source>
        <dbReference type="Proteomes" id="UP000274117"/>
    </source>
</evidence>
<comment type="caution">
    <text evidence="3">The sequence shown here is derived from an EMBL/GenBank/DDBJ whole genome shotgun (WGS) entry which is preliminary data.</text>
</comment>
<dbReference type="SUPFAM" id="SSF54593">
    <property type="entry name" value="Glyoxalase/Bleomycin resistance protein/Dihydroxybiphenyl dioxygenase"/>
    <property type="match status" value="1"/>
</dbReference>
<gene>
    <name evidence="3" type="ORF">EI998_09330</name>
</gene>
<organism evidence="3 4">
    <name type="scientific">Streptococcus suis</name>
    <dbReference type="NCBI Taxonomy" id="1307"/>
    <lineage>
        <taxon>Bacteria</taxon>
        <taxon>Bacillati</taxon>
        <taxon>Bacillota</taxon>
        <taxon>Bacilli</taxon>
        <taxon>Lactobacillales</taxon>
        <taxon>Streptococcaceae</taxon>
        <taxon>Streptococcus</taxon>
    </lineage>
</organism>
<accession>A0A3R8RC41</accession>
<reference evidence="3 4" key="2">
    <citation type="submission" date="2018-12" db="EMBL/GenBank/DDBJ databases">
        <title>Whole-genome sequences of fifteen clinical Streptococcus suis strains isolated from pigs between 2006 and 2018.</title>
        <authorList>
            <person name="Stevens M.J.A."/>
            <person name="Cernela N."/>
            <person name="Spoerry Serrano N."/>
            <person name="Schmitt S."/>
            <person name="Schrenzel J."/>
            <person name="Stephan R."/>
        </authorList>
    </citation>
    <scope>NUCLEOTIDE SEQUENCE [LARGE SCALE GENOMIC DNA]</scope>
    <source>
        <strain evidence="3 4">PP422</strain>
    </source>
</reference>
<evidence type="ECO:0000259" key="2">
    <source>
        <dbReference type="Pfam" id="PF14507"/>
    </source>
</evidence>
<proteinExistence type="predicted"/>
<evidence type="ECO:0000313" key="3">
    <source>
        <dbReference type="EMBL" id="RRR51049.1"/>
    </source>
</evidence>
<sequence>MLRENQPVVPVLRVNNRSVNQAFLEDNLGMKTKLEDGPFAEFAGHQDSEIKLILQESPGNRSRAVRGLKKLNKIIIKVEKVHEIEALLANGTVYSKLYKGHNGYGFEAVSPEGDTFLLHSEASIDDLTAILPPVPFKGDADFAGLSHFEVESVWINSPHPVVSQDFYETILPNQVFLRFVGAEGEDLLTPAEEIWDLDSLRFAVESDYDWSDLESKLDVPFFKDKKATFIQTTDPSGIELWFEK</sequence>
<dbReference type="Gene3D" id="3.10.180.10">
    <property type="entry name" value="2,3-Dihydroxybiphenyl 1,2-Dioxygenase, domain 1"/>
    <property type="match status" value="1"/>
</dbReference>
<dbReference type="InterPro" id="IPR032703">
    <property type="entry name" value="CppA_C"/>
</dbReference>
<feature type="domain" description="CppA N-terminal" evidence="1">
    <location>
        <begin position="9"/>
        <end position="129"/>
    </location>
</feature>
<dbReference type="InterPro" id="IPR032702">
    <property type="entry name" value="CppA_N"/>
</dbReference>
<dbReference type="InterPro" id="IPR029068">
    <property type="entry name" value="Glyas_Bleomycin-R_OHBP_Dase"/>
</dbReference>
<dbReference type="Gene3D" id="3.10.180.40">
    <property type="entry name" value="C3-degrading proteinase like domains"/>
    <property type="match status" value="1"/>
</dbReference>